<comment type="similarity">
    <text evidence="1">Belongs to the SKP1 family.</text>
</comment>
<feature type="domain" description="SKP1 component POZ" evidence="4">
    <location>
        <begin position="3"/>
        <end position="53"/>
    </location>
</feature>
<evidence type="ECO:0000259" key="4">
    <source>
        <dbReference type="Pfam" id="PF03931"/>
    </source>
</evidence>
<dbReference type="PANTHER" id="PTHR11165">
    <property type="entry name" value="SKP1"/>
    <property type="match status" value="1"/>
</dbReference>
<evidence type="ECO:0000313" key="5">
    <source>
        <dbReference type="EMBL" id="KAK8870945.1"/>
    </source>
</evidence>
<name>A0ABR2J099_9EUKA</name>
<reference evidence="5 6" key="1">
    <citation type="submission" date="2024-04" db="EMBL/GenBank/DDBJ databases">
        <title>Tritrichomonas musculus Genome.</title>
        <authorList>
            <person name="Alves-Ferreira E."/>
            <person name="Grigg M."/>
            <person name="Lorenzi H."/>
            <person name="Galac M."/>
        </authorList>
    </citation>
    <scope>NUCLEOTIDE SEQUENCE [LARGE SCALE GENOMIC DNA]</scope>
    <source>
        <strain evidence="5 6">EAF2021</strain>
    </source>
</reference>
<protein>
    <recommendedName>
        <fullName evidence="7">SKP1 component dimerisation domain-containing protein</fullName>
    </recommendedName>
</protein>
<dbReference type="Gene3D" id="3.30.710.10">
    <property type="entry name" value="Potassium Channel Kv1.1, Chain A"/>
    <property type="match status" value="1"/>
</dbReference>
<dbReference type="Proteomes" id="UP001470230">
    <property type="component" value="Unassembled WGS sequence"/>
</dbReference>
<evidence type="ECO:0008006" key="7">
    <source>
        <dbReference type="Google" id="ProtNLM"/>
    </source>
</evidence>
<dbReference type="InterPro" id="IPR016897">
    <property type="entry name" value="SKP1"/>
</dbReference>
<comment type="caution">
    <text evidence="5">The sequence shown here is derived from an EMBL/GenBank/DDBJ whole genome shotgun (WGS) entry which is preliminary data.</text>
</comment>
<dbReference type="Pfam" id="PF01466">
    <property type="entry name" value="Skp1"/>
    <property type="match status" value="1"/>
</dbReference>
<dbReference type="SUPFAM" id="SSF54695">
    <property type="entry name" value="POZ domain"/>
    <property type="match status" value="1"/>
</dbReference>
<evidence type="ECO:0000256" key="2">
    <source>
        <dbReference type="ARBA" id="ARBA00022786"/>
    </source>
</evidence>
<accession>A0ABR2J099</accession>
<evidence type="ECO:0000313" key="6">
    <source>
        <dbReference type="Proteomes" id="UP001470230"/>
    </source>
</evidence>
<evidence type="ECO:0000259" key="3">
    <source>
        <dbReference type="Pfam" id="PF01466"/>
    </source>
</evidence>
<dbReference type="SMART" id="SM00512">
    <property type="entry name" value="Skp1"/>
    <property type="match status" value="1"/>
</dbReference>
<dbReference type="InterPro" id="IPR036296">
    <property type="entry name" value="SKP1-like_dim_sf"/>
</dbReference>
<sequence length="146" mass="16503">MSFIQVISSDGVIFNISSTELSCSKLLMRIAGDLFLVTKINLDNIPSEVLGNIHRFMKLSVNPPSERWIKDFLEDCAANLCPLLQASHFLEIDQLTSAISELIASQITECKTVEAMRERFNIINDLTEDEERAAKEQVSWAITQRK</sequence>
<gene>
    <name evidence="5" type="ORF">M9Y10_008858</name>
</gene>
<feature type="domain" description="SKP1 component dimerisation" evidence="3">
    <location>
        <begin position="94"/>
        <end position="141"/>
    </location>
</feature>
<dbReference type="InterPro" id="IPR016072">
    <property type="entry name" value="Skp1_comp_dimer"/>
</dbReference>
<dbReference type="InterPro" id="IPR001232">
    <property type="entry name" value="SKP1-like"/>
</dbReference>
<keyword evidence="6" id="KW-1185">Reference proteome</keyword>
<dbReference type="SUPFAM" id="SSF81382">
    <property type="entry name" value="Skp1 dimerisation domain-like"/>
    <property type="match status" value="1"/>
</dbReference>
<dbReference type="Pfam" id="PF03931">
    <property type="entry name" value="Skp1_POZ"/>
    <property type="match status" value="1"/>
</dbReference>
<dbReference type="EMBL" id="JAPFFF010000014">
    <property type="protein sequence ID" value="KAK8870945.1"/>
    <property type="molecule type" value="Genomic_DNA"/>
</dbReference>
<keyword evidence="2" id="KW-0833">Ubl conjugation pathway</keyword>
<organism evidence="5 6">
    <name type="scientific">Tritrichomonas musculus</name>
    <dbReference type="NCBI Taxonomy" id="1915356"/>
    <lineage>
        <taxon>Eukaryota</taxon>
        <taxon>Metamonada</taxon>
        <taxon>Parabasalia</taxon>
        <taxon>Tritrichomonadida</taxon>
        <taxon>Tritrichomonadidae</taxon>
        <taxon>Tritrichomonas</taxon>
    </lineage>
</organism>
<evidence type="ECO:0000256" key="1">
    <source>
        <dbReference type="ARBA" id="ARBA00009993"/>
    </source>
</evidence>
<dbReference type="InterPro" id="IPR011333">
    <property type="entry name" value="SKP1/BTB/POZ_sf"/>
</dbReference>
<dbReference type="InterPro" id="IPR016073">
    <property type="entry name" value="Skp1_comp_POZ"/>
</dbReference>
<proteinExistence type="inferred from homology"/>